<proteinExistence type="predicted"/>
<accession>A0A7X0HS87</accession>
<comment type="caution">
    <text evidence="4">The sequence shown here is derived from an EMBL/GenBank/DDBJ whole genome shotgun (WGS) entry which is preliminary data.</text>
</comment>
<keyword evidence="5" id="KW-1185">Reference proteome</keyword>
<dbReference type="InterPro" id="IPR000182">
    <property type="entry name" value="GNAT_dom"/>
</dbReference>
<protein>
    <submittedName>
        <fullName evidence="4">Riboflavin biosynthesis RibT protein</fullName>
    </submittedName>
</protein>
<dbReference type="PROSITE" id="PS51186">
    <property type="entry name" value="GNAT"/>
    <property type="match status" value="1"/>
</dbReference>
<dbReference type="InterPro" id="IPR016181">
    <property type="entry name" value="Acyl_CoA_acyltransferase"/>
</dbReference>
<dbReference type="PANTHER" id="PTHR43800">
    <property type="entry name" value="PEPTIDYL-LYSINE N-ACETYLTRANSFERASE YJAB"/>
    <property type="match status" value="1"/>
</dbReference>
<feature type="domain" description="N-acetyltransferase" evidence="3">
    <location>
        <begin position="3"/>
        <end position="120"/>
    </location>
</feature>
<keyword evidence="2" id="KW-0012">Acyltransferase</keyword>
<evidence type="ECO:0000259" key="3">
    <source>
        <dbReference type="PROSITE" id="PS51186"/>
    </source>
</evidence>
<dbReference type="RefSeq" id="WP_184524118.1">
    <property type="nucleotide sequence ID" value="NZ_JACHGK010000003.1"/>
</dbReference>
<dbReference type="AlphaFoldDB" id="A0A7X0HS87"/>
<evidence type="ECO:0000313" key="4">
    <source>
        <dbReference type="EMBL" id="MBB6444755.1"/>
    </source>
</evidence>
<dbReference type="GO" id="GO:0016747">
    <property type="term" value="F:acyltransferase activity, transferring groups other than amino-acyl groups"/>
    <property type="evidence" value="ECO:0007669"/>
    <property type="project" value="InterPro"/>
</dbReference>
<evidence type="ECO:0000256" key="2">
    <source>
        <dbReference type="ARBA" id="ARBA00023315"/>
    </source>
</evidence>
<name>A0A7X0HS87_9BACI</name>
<dbReference type="PANTHER" id="PTHR43800:SF1">
    <property type="entry name" value="PEPTIDYL-LYSINE N-ACETYLTRANSFERASE YJAB"/>
    <property type="match status" value="1"/>
</dbReference>
<dbReference type="SUPFAM" id="SSF55729">
    <property type="entry name" value="Acyl-CoA N-acyltransferases (Nat)"/>
    <property type="match status" value="1"/>
</dbReference>
<reference evidence="4 5" key="1">
    <citation type="submission" date="2020-08" db="EMBL/GenBank/DDBJ databases">
        <title>Genomic Encyclopedia of Type Strains, Phase IV (KMG-IV): sequencing the most valuable type-strain genomes for metagenomic binning, comparative biology and taxonomic classification.</title>
        <authorList>
            <person name="Goeker M."/>
        </authorList>
    </citation>
    <scope>NUCLEOTIDE SEQUENCE [LARGE SCALE GENOMIC DNA]</scope>
    <source>
        <strain evidence="4 5">DSM 5391</strain>
    </source>
</reference>
<dbReference type="EMBL" id="JACHGK010000003">
    <property type="protein sequence ID" value="MBB6444755.1"/>
    <property type="molecule type" value="Genomic_DNA"/>
</dbReference>
<keyword evidence="1" id="KW-0808">Transferase</keyword>
<dbReference type="Proteomes" id="UP000531594">
    <property type="component" value="Unassembled WGS sequence"/>
</dbReference>
<dbReference type="Pfam" id="PF00583">
    <property type="entry name" value="Acetyltransf_1"/>
    <property type="match status" value="1"/>
</dbReference>
<gene>
    <name evidence="4" type="ORF">HNR53_001364</name>
</gene>
<organism evidence="4 5">
    <name type="scientific">Bacillus benzoevorans</name>
    <dbReference type="NCBI Taxonomy" id="1456"/>
    <lineage>
        <taxon>Bacteria</taxon>
        <taxon>Bacillati</taxon>
        <taxon>Bacillota</taxon>
        <taxon>Bacilli</taxon>
        <taxon>Bacillales</taxon>
        <taxon>Bacillaceae</taxon>
        <taxon>Bacillus</taxon>
    </lineage>
</organism>
<evidence type="ECO:0000313" key="5">
    <source>
        <dbReference type="Proteomes" id="UP000531594"/>
    </source>
</evidence>
<sequence>MLIRYKKTFEKIAMGLLSFMPSEKDLKRLLQTIKQYETEEKWQLFLWKVDEDIIGLLGGVWVDNQTFQIQHISVNPSHRQLGVGKNMVKACKELFPENEVTANDTIKAFLNKCDREEADS</sequence>
<dbReference type="CDD" id="cd04301">
    <property type="entry name" value="NAT_SF"/>
    <property type="match status" value="1"/>
</dbReference>
<dbReference type="Gene3D" id="3.40.630.30">
    <property type="match status" value="1"/>
</dbReference>
<evidence type="ECO:0000256" key="1">
    <source>
        <dbReference type="ARBA" id="ARBA00022679"/>
    </source>
</evidence>